<reference evidence="3" key="1">
    <citation type="journal article" date="2019" name="Nat. Commun.">
        <title>Expansion of phycobilisome linker gene families in mesophilic red algae.</title>
        <authorList>
            <person name="Lee J."/>
            <person name="Kim D."/>
            <person name="Bhattacharya D."/>
            <person name="Yoon H.S."/>
        </authorList>
    </citation>
    <scope>NUCLEOTIDE SEQUENCE [LARGE SCALE GENOMIC DNA]</scope>
    <source>
        <strain evidence="3">CCMP 1328</strain>
    </source>
</reference>
<dbReference type="GO" id="GO:0005385">
    <property type="term" value="F:zinc ion transmembrane transporter activity"/>
    <property type="evidence" value="ECO:0007669"/>
    <property type="project" value="TreeGrafter"/>
</dbReference>
<keyword evidence="1" id="KW-0812">Transmembrane</keyword>
<dbReference type="EMBL" id="VRMN01000005">
    <property type="protein sequence ID" value="KAA8494164.1"/>
    <property type="molecule type" value="Genomic_DNA"/>
</dbReference>
<keyword evidence="3" id="KW-1185">Reference proteome</keyword>
<organism evidence="2 3">
    <name type="scientific">Porphyridium purpureum</name>
    <name type="common">Red alga</name>
    <name type="synonym">Porphyridium cruentum</name>
    <dbReference type="NCBI Taxonomy" id="35688"/>
    <lineage>
        <taxon>Eukaryota</taxon>
        <taxon>Rhodophyta</taxon>
        <taxon>Bangiophyceae</taxon>
        <taxon>Porphyridiales</taxon>
        <taxon>Porphyridiaceae</taxon>
        <taxon>Porphyridium</taxon>
    </lineage>
</organism>
<dbReference type="OrthoDB" id="262547at2759"/>
<dbReference type="GO" id="GO:0016020">
    <property type="term" value="C:membrane"/>
    <property type="evidence" value="ECO:0007669"/>
    <property type="project" value="TreeGrafter"/>
</dbReference>
<name>A0A5J4YTY7_PORPP</name>
<feature type="transmembrane region" description="Helical" evidence="1">
    <location>
        <begin position="290"/>
        <end position="311"/>
    </location>
</feature>
<accession>A0A5J4YTY7</accession>
<keyword evidence="1" id="KW-0472">Membrane</keyword>
<dbReference type="Proteomes" id="UP000324585">
    <property type="component" value="Unassembled WGS sequence"/>
</dbReference>
<evidence type="ECO:0000313" key="3">
    <source>
        <dbReference type="Proteomes" id="UP000324585"/>
    </source>
</evidence>
<keyword evidence="1" id="KW-1133">Transmembrane helix</keyword>
<feature type="transmembrane region" description="Helical" evidence="1">
    <location>
        <begin position="331"/>
        <end position="351"/>
    </location>
</feature>
<evidence type="ECO:0000256" key="1">
    <source>
        <dbReference type="SAM" id="Phobius"/>
    </source>
</evidence>
<feature type="transmembrane region" description="Helical" evidence="1">
    <location>
        <begin position="97"/>
        <end position="119"/>
    </location>
</feature>
<dbReference type="PANTHER" id="PTHR11040">
    <property type="entry name" value="ZINC/IRON TRANSPORTER"/>
    <property type="match status" value="1"/>
</dbReference>
<dbReference type="PANTHER" id="PTHR11040:SF205">
    <property type="entry name" value="ZINC TRANSPORTER ZUPT"/>
    <property type="match status" value="1"/>
</dbReference>
<gene>
    <name evidence="2" type="ORF">FVE85_4139</name>
</gene>
<feature type="transmembrane region" description="Helical" evidence="1">
    <location>
        <begin position="15"/>
        <end position="37"/>
    </location>
</feature>
<dbReference type="AlphaFoldDB" id="A0A5J4YTY7"/>
<sequence length="357" mass="37885">MAQPALQVHASSLKLSLIAGLFTVLGAMGTAMLVRVFGVAEERAPPHELQAPRGRQRQRAGSPRDLRGVCYTLALVSAMLLGYSWCDLLPEAMDGLAASTTMIVFAAAGLIELLTSLLLRGSFNSCGARIRQLAHRNSSRTIFATAFAPTAVGTSRTGVPTGTAARRQSPTAPLVNHQHLQWPGSALDHELRMLGRITTVIIGVHNLLEGFNMAFAGAGASREGSWPSVSLVVSLMLENIPEGILLAVPVYCGSRSFKLTLGCAFCAGMLEPVGVRISPLVLLWFQGSRVWLFLPACLATISGMVSSLLLVESIPFAVKNTTSENLASLSLALGLGFLLACVFQPLLIHLGKVQMVS</sequence>
<comment type="caution">
    <text evidence="2">The sequence shown here is derived from an EMBL/GenBank/DDBJ whole genome shotgun (WGS) entry which is preliminary data.</text>
</comment>
<evidence type="ECO:0000313" key="2">
    <source>
        <dbReference type="EMBL" id="KAA8494164.1"/>
    </source>
</evidence>
<feature type="transmembrane region" description="Helical" evidence="1">
    <location>
        <begin position="66"/>
        <end position="85"/>
    </location>
</feature>
<proteinExistence type="predicted"/>
<protein>
    <submittedName>
        <fullName evidence="2">Zinc transporter ZupT</fullName>
    </submittedName>
</protein>